<proteinExistence type="inferred from homology"/>
<evidence type="ECO:0000313" key="9">
    <source>
        <dbReference type="Proteomes" id="UP000002745"/>
    </source>
</evidence>
<reference evidence="9" key="1">
    <citation type="journal article" date="2011" name="J. Bacteriol.">
        <title>Genome sequences of eight morphologically diverse alphaproteobacteria.</title>
        <authorList>
            <consortium name="US DOE Joint Genome Institute"/>
            <person name="Brown P.J."/>
            <person name="Kysela D.T."/>
            <person name="Buechlein A."/>
            <person name="Hemmerich C."/>
            <person name="Brun Y.V."/>
        </authorList>
    </citation>
    <scope>NUCLEOTIDE SEQUENCE [LARGE SCALE GENOMIC DNA]</scope>
    <source>
        <strain evidence="9">ATCC 49814 / DSM 5838 / IFAM 1418</strain>
    </source>
</reference>
<dbReference type="Pfam" id="PF00589">
    <property type="entry name" value="Phage_integrase"/>
    <property type="match status" value="1"/>
</dbReference>
<evidence type="ECO:0000259" key="6">
    <source>
        <dbReference type="PROSITE" id="PS51898"/>
    </source>
</evidence>
<accession>C6XPD2</accession>
<dbReference type="GO" id="GO:0006310">
    <property type="term" value="P:DNA recombination"/>
    <property type="evidence" value="ECO:0007669"/>
    <property type="project" value="UniProtKB-KW"/>
</dbReference>
<feature type="domain" description="Core-binding (CB)" evidence="7">
    <location>
        <begin position="94"/>
        <end position="174"/>
    </location>
</feature>
<evidence type="ECO:0000256" key="1">
    <source>
        <dbReference type="ARBA" id="ARBA00008857"/>
    </source>
</evidence>
<dbReference type="RefSeq" id="WP_015826568.1">
    <property type="nucleotide sequence ID" value="NC_012982.1"/>
</dbReference>
<dbReference type="Proteomes" id="UP000002745">
    <property type="component" value="Chromosome"/>
</dbReference>
<dbReference type="InterPro" id="IPR044068">
    <property type="entry name" value="CB"/>
</dbReference>
<dbReference type="InterPro" id="IPR013762">
    <property type="entry name" value="Integrase-like_cat_sf"/>
</dbReference>
<dbReference type="SUPFAM" id="SSF56349">
    <property type="entry name" value="DNA breaking-rejoining enzymes"/>
    <property type="match status" value="1"/>
</dbReference>
<keyword evidence="3 5" id="KW-0238">DNA-binding</keyword>
<dbReference type="eggNOG" id="COG0582">
    <property type="taxonomic scope" value="Bacteria"/>
</dbReference>
<evidence type="ECO:0000259" key="7">
    <source>
        <dbReference type="PROSITE" id="PS51900"/>
    </source>
</evidence>
<feature type="domain" description="Tyr recombinase" evidence="6">
    <location>
        <begin position="196"/>
        <end position="369"/>
    </location>
</feature>
<dbReference type="CDD" id="cd00796">
    <property type="entry name" value="INT_Rci_Hp1_C"/>
    <property type="match status" value="1"/>
</dbReference>
<dbReference type="PANTHER" id="PTHR30629:SF2">
    <property type="entry name" value="PROPHAGE INTEGRASE INTS-RELATED"/>
    <property type="match status" value="1"/>
</dbReference>
<keyword evidence="4" id="KW-0233">DNA recombination</keyword>
<evidence type="ECO:0000313" key="8">
    <source>
        <dbReference type="EMBL" id="ACT58418.1"/>
    </source>
</evidence>
<dbReference type="InterPro" id="IPR025166">
    <property type="entry name" value="Integrase_DNA_bind_dom"/>
</dbReference>
<dbReference type="InterPro" id="IPR038488">
    <property type="entry name" value="Integrase_DNA-bd_sf"/>
</dbReference>
<dbReference type="KEGG" id="hba:Hbal_0724"/>
<dbReference type="PROSITE" id="PS51900">
    <property type="entry name" value="CB"/>
    <property type="match status" value="1"/>
</dbReference>
<dbReference type="InterPro" id="IPR004107">
    <property type="entry name" value="Integrase_SAM-like_N"/>
</dbReference>
<dbReference type="HOGENOM" id="CLU_027562_17_7_5"/>
<dbReference type="InterPro" id="IPR011010">
    <property type="entry name" value="DNA_brk_join_enz"/>
</dbReference>
<evidence type="ECO:0000256" key="4">
    <source>
        <dbReference type="ARBA" id="ARBA00023172"/>
    </source>
</evidence>
<keyword evidence="2" id="KW-0229">DNA integration</keyword>
<comment type="similarity">
    <text evidence="1">Belongs to the 'phage' integrase family.</text>
</comment>
<keyword evidence="9" id="KW-1185">Reference proteome</keyword>
<dbReference type="GO" id="GO:0015074">
    <property type="term" value="P:DNA integration"/>
    <property type="evidence" value="ECO:0007669"/>
    <property type="project" value="UniProtKB-KW"/>
</dbReference>
<evidence type="ECO:0000256" key="2">
    <source>
        <dbReference type="ARBA" id="ARBA00022908"/>
    </source>
</evidence>
<dbReference type="AlphaFoldDB" id="C6XPD2"/>
<dbReference type="Gene3D" id="3.30.160.390">
    <property type="entry name" value="Integrase, DNA-binding domain"/>
    <property type="match status" value="1"/>
</dbReference>
<dbReference type="InterPro" id="IPR050808">
    <property type="entry name" value="Phage_Integrase"/>
</dbReference>
<protein>
    <submittedName>
        <fullName evidence="8">Integrase family protein</fullName>
    </submittedName>
</protein>
<dbReference type="GO" id="GO:0003677">
    <property type="term" value="F:DNA binding"/>
    <property type="evidence" value="ECO:0007669"/>
    <property type="project" value="UniProtKB-UniRule"/>
</dbReference>
<dbReference type="Pfam" id="PF14659">
    <property type="entry name" value="Phage_int_SAM_3"/>
    <property type="match status" value="1"/>
</dbReference>
<gene>
    <name evidence="8" type="ordered locus">Hbal_0724</name>
</gene>
<dbReference type="Pfam" id="PF13356">
    <property type="entry name" value="Arm-DNA-bind_3"/>
    <property type="match status" value="1"/>
</dbReference>
<dbReference type="InterPro" id="IPR010998">
    <property type="entry name" value="Integrase_recombinase_N"/>
</dbReference>
<dbReference type="PROSITE" id="PS51898">
    <property type="entry name" value="TYR_RECOMBINASE"/>
    <property type="match status" value="1"/>
</dbReference>
<evidence type="ECO:0000256" key="3">
    <source>
        <dbReference type="ARBA" id="ARBA00023125"/>
    </source>
</evidence>
<dbReference type="PANTHER" id="PTHR30629">
    <property type="entry name" value="PROPHAGE INTEGRASE"/>
    <property type="match status" value="1"/>
</dbReference>
<name>C6XPD2_HIRBI</name>
<evidence type="ECO:0000256" key="5">
    <source>
        <dbReference type="PROSITE-ProRule" id="PRU01248"/>
    </source>
</evidence>
<dbReference type="Gene3D" id="1.10.443.10">
    <property type="entry name" value="Intergrase catalytic core"/>
    <property type="match status" value="1"/>
</dbReference>
<sequence>MKLTKRSVDLLVSEDRDKDYYDDALKSFGVRIRKSGRKSYFVMSRYKGRMRRITIGQHGPLTAEDARKQAKSILHDLSSGIDPTEDKTKIRQSGTVKKLCERFMIEYVPQHLKPSTASEYKRSIEIFILPKLGRLIVKDVSRQDIIALHHDMRGTPYQANRTLGVLSILFSQAEVWGLRDEFTNPCRGIKKFREEKRERFLSLEELQRLGRALHEETALAPSAVACIKLLILTGCRLGEIQKLKWVHVDLDRQLLLLPDSKTGKKTIYLGTSAVDLLKSTPRQLDNPFVIAGYKQGQYLTDLQKPWRRIRKAANLEDVRIHDLRHTYASTAVANGESLPMIGKLLGHSQPQTTARYAHLADIQAVEVADKISIHLSEALLK</sequence>
<dbReference type="InterPro" id="IPR002104">
    <property type="entry name" value="Integrase_catalytic"/>
</dbReference>
<dbReference type="OrthoDB" id="6388170at2"/>
<dbReference type="STRING" id="582402.Hbal_0724"/>
<organism evidence="8 9">
    <name type="scientific">Hirschia baltica (strain ATCC 49814 / DSM 5838 / IFAM 1418)</name>
    <dbReference type="NCBI Taxonomy" id="582402"/>
    <lineage>
        <taxon>Bacteria</taxon>
        <taxon>Pseudomonadati</taxon>
        <taxon>Pseudomonadota</taxon>
        <taxon>Alphaproteobacteria</taxon>
        <taxon>Hyphomonadales</taxon>
        <taxon>Hyphomonadaceae</taxon>
        <taxon>Hirschia</taxon>
    </lineage>
</organism>
<dbReference type="EMBL" id="CP001678">
    <property type="protein sequence ID" value="ACT58418.1"/>
    <property type="molecule type" value="Genomic_DNA"/>
</dbReference>
<dbReference type="Gene3D" id="1.10.150.130">
    <property type="match status" value="1"/>
</dbReference>